<proteinExistence type="predicted"/>
<organism evidence="2 3">
    <name type="scientific">Paracidovorax anthurii</name>
    <dbReference type="NCBI Taxonomy" id="78229"/>
    <lineage>
        <taxon>Bacteria</taxon>
        <taxon>Pseudomonadati</taxon>
        <taxon>Pseudomonadota</taxon>
        <taxon>Betaproteobacteria</taxon>
        <taxon>Burkholderiales</taxon>
        <taxon>Comamonadaceae</taxon>
        <taxon>Paracidovorax</taxon>
    </lineage>
</organism>
<dbReference type="Proteomes" id="UP000248856">
    <property type="component" value="Unassembled WGS sequence"/>
</dbReference>
<accession>A0A328Z5I9</accession>
<reference evidence="2 3" key="1">
    <citation type="submission" date="2018-06" db="EMBL/GenBank/DDBJ databases">
        <title>Genomic Encyclopedia of Archaeal and Bacterial Type Strains, Phase II (KMG-II): from individual species to whole genera.</title>
        <authorList>
            <person name="Goeker M."/>
        </authorList>
    </citation>
    <scope>NUCLEOTIDE SEQUENCE [LARGE SCALE GENOMIC DNA]</scope>
    <source>
        <strain evidence="2 3">CFPB 3232</strain>
    </source>
</reference>
<gene>
    <name evidence="2" type="ORF">AX018_102261</name>
</gene>
<comment type="caution">
    <text evidence="2">The sequence shown here is derived from an EMBL/GenBank/DDBJ whole genome shotgun (WGS) entry which is preliminary data.</text>
</comment>
<protein>
    <submittedName>
        <fullName evidence="2">Uncharacterized protein</fullName>
    </submittedName>
</protein>
<evidence type="ECO:0000256" key="1">
    <source>
        <dbReference type="SAM" id="SignalP"/>
    </source>
</evidence>
<keyword evidence="3" id="KW-1185">Reference proteome</keyword>
<evidence type="ECO:0000313" key="3">
    <source>
        <dbReference type="Proteomes" id="UP000248856"/>
    </source>
</evidence>
<evidence type="ECO:0000313" key="2">
    <source>
        <dbReference type="EMBL" id="RAR80703.1"/>
    </source>
</evidence>
<dbReference type="OrthoDB" id="8820725at2"/>
<dbReference type="EMBL" id="QLTA01000022">
    <property type="protein sequence ID" value="RAR80703.1"/>
    <property type="molecule type" value="Genomic_DNA"/>
</dbReference>
<sequence length="158" mass="17704">MVNRRILGALACTVAALSTAHAADSWMRPQVEALPAFVRQVLPCGQWTEGERQGSWRVVNADVHEGAGSELYVQWLTDPLQGEPSRITKTLAFPELNDDHRQYRFESLQCRAAGAAIEITVKARYEHDEDDRLRTFTVRVEPGGGYRVRESGARRGPK</sequence>
<dbReference type="RefSeq" id="WP_111877623.1">
    <property type="nucleotide sequence ID" value="NZ_CBCSGC010000018.1"/>
</dbReference>
<feature type="signal peptide" evidence="1">
    <location>
        <begin position="1"/>
        <end position="22"/>
    </location>
</feature>
<feature type="chain" id="PRO_5016257645" evidence="1">
    <location>
        <begin position="23"/>
        <end position="158"/>
    </location>
</feature>
<name>A0A328Z5I9_9BURK</name>
<dbReference type="AlphaFoldDB" id="A0A328Z5I9"/>
<keyword evidence="1" id="KW-0732">Signal</keyword>